<feature type="region of interest" description="Disordered" evidence="3">
    <location>
        <begin position="118"/>
        <end position="169"/>
    </location>
</feature>
<dbReference type="CDD" id="cd11854">
    <property type="entry name" value="SH3_Fus1p"/>
    <property type="match status" value="1"/>
</dbReference>
<keyword evidence="6" id="KW-1185">Reference proteome</keyword>
<sequence>MKKKTRSAPSLAGKVTVEQERHYDVKHIDLEDVSVYMEKPEKAVLTPTSFDNQVGWVPQIKTSPYGATTKVAFPPPMAANKKSRSVHLTIDSNAEKLRDITSPPPSYFASKGNSEIQSLPVIPIPPSPPTPPSLPPTPPTPPANRKTKSSFSHLAEEAPLPTPSPRSESFAAQDIVLPREPADTFTEDSGLQKLPRLMTVVTTFTPSLDDELAIKLGDTIRMVEEYRDGWCLVQRVGRLDAPKGVVPRFCLRERRGVVPAHKHSSSSLKGQSWR</sequence>
<accession>A0A9P5YG90</accession>
<evidence type="ECO:0000256" key="3">
    <source>
        <dbReference type="SAM" id="MobiDB-lite"/>
    </source>
</evidence>
<dbReference type="Proteomes" id="UP000807353">
    <property type="component" value="Unassembled WGS sequence"/>
</dbReference>
<reference evidence="5" key="1">
    <citation type="submission" date="2020-11" db="EMBL/GenBank/DDBJ databases">
        <authorList>
            <consortium name="DOE Joint Genome Institute"/>
            <person name="Ahrendt S."/>
            <person name="Riley R."/>
            <person name="Andreopoulos W."/>
            <person name="Labutti K."/>
            <person name="Pangilinan J."/>
            <person name="Ruiz-Duenas F.J."/>
            <person name="Barrasa J.M."/>
            <person name="Sanchez-Garcia M."/>
            <person name="Camarero S."/>
            <person name="Miyauchi S."/>
            <person name="Serrano A."/>
            <person name="Linde D."/>
            <person name="Babiker R."/>
            <person name="Drula E."/>
            <person name="Ayuso-Fernandez I."/>
            <person name="Pacheco R."/>
            <person name="Padilla G."/>
            <person name="Ferreira P."/>
            <person name="Barriuso J."/>
            <person name="Kellner H."/>
            <person name="Castanera R."/>
            <person name="Alfaro M."/>
            <person name="Ramirez L."/>
            <person name="Pisabarro A.G."/>
            <person name="Kuo A."/>
            <person name="Tritt A."/>
            <person name="Lipzen A."/>
            <person name="He G."/>
            <person name="Yan M."/>
            <person name="Ng V."/>
            <person name="Cullen D."/>
            <person name="Martin F."/>
            <person name="Rosso M.-N."/>
            <person name="Henrissat B."/>
            <person name="Hibbett D."/>
            <person name="Martinez A.T."/>
            <person name="Grigoriev I.V."/>
        </authorList>
    </citation>
    <scope>NUCLEOTIDE SEQUENCE</scope>
    <source>
        <strain evidence="5">CBS 247.69</strain>
    </source>
</reference>
<dbReference type="InterPro" id="IPR001452">
    <property type="entry name" value="SH3_domain"/>
</dbReference>
<evidence type="ECO:0000313" key="6">
    <source>
        <dbReference type="Proteomes" id="UP000807353"/>
    </source>
</evidence>
<feature type="domain" description="SH3" evidence="4">
    <location>
        <begin position="193"/>
        <end position="256"/>
    </location>
</feature>
<feature type="compositionally biased region" description="Pro residues" evidence="3">
    <location>
        <begin position="122"/>
        <end position="142"/>
    </location>
</feature>
<dbReference type="InterPro" id="IPR035521">
    <property type="entry name" value="Fus1_SH3"/>
</dbReference>
<dbReference type="Gene3D" id="2.30.30.40">
    <property type="entry name" value="SH3 Domains"/>
    <property type="match status" value="1"/>
</dbReference>
<gene>
    <name evidence="5" type="ORF">BDZ94DRAFT_378270</name>
</gene>
<dbReference type="Pfam" id="PF14604">
    <property type="entry name" value="SH3_9"/>
    <property type="match status" value="1"/>
</dbReference>
<organism evidence="5 6">
    <name type="scientific">Collybia nuda</name>
    <dbReference type="NCBI Taxonomy" id="64659"/>
    <lineage>
        <taxon>Eukaryota</taxon>
        <taxon>Fungi</taxon>
        <taxon>Dikarya</taxon>
        <taxon>Basidiomycota</taxon>
        <taxon>Agaricomycotina</taxon>
        <taxon>Agaricomycetes</taxon>
        <taxon>Agaricomycetidae</taxon>
        <taxon>Agaricales</taxon>
        <taxon>Tricholomatineae</taxon>
        <taxon>Clitocybaceae</taxon>
        <taxon>Collybia</taxon>
    </lineage>
</organism>
<dbReference type="PROSITE" id="PS50002">
    <property type="entry name" value="SH3"/>
    <property type="match status" value="1"/>
</dbReference>
<dbReference type="EMBL" id="MU150230">
    <property type="protein sequence ID" value="KAF9469383.1"/>
    <property type="molecule type" value="Genomic_DNA"/>
</dbReference>
<protein>
    <recommendedName>
        <fullName evidence="4">SH3 domain-containing protein</fullName>
    </recommendedName>
</protein>
<name>A0A9P5YG90_9AGAR</name>
<dbReference type="OrthoDB" id="5340910at2759"/>
<evidence type="ECO:0000256" key="1">
    <source>
        <dbReference type="ARBA" id="ARBA00022443"/>
    </source>
</evidence>
<evidence type="ECO:0000313" key="5">
    <source>
        <dbReference type="EMBL" id="KAF9469383.1"/>
    </source>
</evidence>
<dbReference type="SUPFAM" id="SSF50044">
    <property type="entry name" value="SH3-domain"/>
    <property type="match status" value="1"/>
</dbReference>
<keyword evidence="1 2" id="KW-0728">SH3 domain</keyword>
<evidence type="ECO:0000259" key="4">
    <source>
        <dbReference type="PROSITE" id="PS50002"/>
    </source>
</evidence>
<comment type="caution">
    <text evidence="5">The sequence shown here is derived from an EMBL/GenBank/DDBJ whole genome shotgun (WGS) entry which is preliminary data.</text>
</comment>
<proteinExistence type="predicted"/>
<dbReference type="AlphaFoldDB" id="A0A9P5YG90"/>
<evidence type="ECO:0000256" key="2">
    <source>
        <dbReference type="PROSITE-ProRule" id="PRU00192"/>
    </source>
</evidence>
<dbReference type="InterPro" id="IPR036028">
    <property type="entry name" value="SH3-like_dom_sf"/>
</dbReference>